<keyword evidence="3" id="KW-1185">Reference proteome</keyword>
<evidence type="ECO:0000313" key="3">
    <source>
        <dbReference type="Proteomes" id="UP000094526"/>
    </source>
</evidence>
<dbReference type="Pfam" id="PF06985">
    <property type="entry name" value="HET"/>
    <property type="match status" value="1"/>
</dbReference>
<organism evidence="2 3">
    <name type="scientific">Cladophialophora carrionii</name>
    <dbReference type="NCBI Taxonomy" id="86049"/>
    <lineage>
        <taxon>Eukaryota</taxon>
        <taxon>Fungi</taxon>
        <taxon>Dikarya</taxon>
        <taxon>Ascomycota</taxon>
        <taxon>Pezizomycotina</taxon>
        <taxon>Eurotiomycetes</taxon>
        <taxon>Chaetothyriomycetidae</taxon>
        <taxon>Chaetothyriales</taxon>
        <taxon>Herpotrichiellaceae</taxon>
        <taxon>Cladophialophora</taxon>
    </lineage>
</organism>
<comment type="caution">
    <text evidence="2">The sequence shown here is derived from an EMBL/GenBank/DDBJ whole genome shotgun (WGS) entry which is preliminary data.</text>
</comment>
<dbReference type="OrthoDB" id="4146092at2759"/>
<accession>A0A1C1CKI9</accession>
<protein>
    <recommendedName>
        <fullName evidence="1">Heterokaryon incompatibility domain-containing protein</fullName>
    </recommendedName>
</protein>
<dbReference type="VEuPathDB" id="FungiDB:CLCR_04936"/>
<proteinExistence type="predicted"/>
<dbReference type="EMBL" id="LGRB01000011">
    <property type="protein sequence ID" value="OCT48981.1"/>
    <property type="molecule type" value="Genomic_DNA"/>
</dbReference>
<reference evidence="3" key="1">
    <citation type="submission" date="2015-07" db="EMBL/GenBank/DDBJ databases">
        <authorList>
            <person name="Teixeira M.M."/>
            <person name="Souza R.C."/>
            <person name="Almeida L.G."/>
            <person name="Vicente V.A."/>
            <person name="de Hoog S."/>
            <person name="Bocca A.L."/>
            <person name="de Almeida S.R."/>
            <person name="Vasconcelos A.T."/>
            <person name="Felipe M.S."/>
        </authorList>
    </citation>
    <scope>NUCLEOTIDE SEQUENCE [LARGE SCALE GENOMIC DNA]</scope>
    <source>
        <strain evidence="3">KSF</strain>
    </source>
</reference>
<evidence type="ECO:0000259" key="1">
    <source>
        <dbReference type="Pfam" id="PF06985"/>
    </source>
</evidence>
<dbReference type="InterPro" id="IPR010730">
    <property type="entry name" value="HET"/>
</dbReference>
<dbReference type="InterPro" id="IPR052895">
    <property type="entry name" value="HetReg/Transcr_Mod"/>
</dbReference>
<feature type="domain" description="Heterokaryon incompatibility" evidence="1">
    <location>
        <begin position="7"/>
        <end position="139"/>
    </location>
</feature>
<dbReference type="STRING" id="86049.A0A1C1CKI9"/>
<name>A0A1C1CKI9_9EURO</name>
<dbReference type="PANTHER" id="PTHR24148">
    <property type="entry name" value="ANKYRIN REPEAT DOMAIN-CONTAINING PROTEIN 39 HOMOLOG-RELATED"/>
    <property type="match status" value="1"/>
</dbReference>
<sequence length="377" mass="44220">MLDSLYRHHRVTHVWLDMLCINQSDETDKSKQVLMMGEIFKRAEKVYAWLGEADRQMDCIFDVLLDFRDRKADTVLSTHLDAAERLFEHREMFREIYQERAGSLPEPRESDDETLHEEFNWLRPLNVRPFWGRLWIVQELILAKEVIVCCGTKCIALDDIYGLSLDWGSFEQGFNAGQMDYTALIDIAEELPPLVPEQEENRMVETGESDDTTITLQHPEASPMDASEKSKSYSRGWKTIQAIRGHRRRREILRSERAAEPPHSMVVEMSEQGDVAKIDEVVEVYARHKCSDPKDKVYGLRELVEEWRKKLTPYYKKSVLEVFLDVARLDLFKQENHGGVHVAFRLWSEMGLGDREKFNDCLRQHFPEIYSRHVSRL</sequence>
<dbReference type="PANTHER" id="PTHR24148:SF64">
    <property type="entry name" value="HETEROKARYON INCOMPATIBILITY DOMAIN-CONTAINING PROTEIN"/>
    <property type="match status" value="1"/>
</dbReference>
<dbReference type="AlphaFoldDB" id="A0A1C1CKI9"/>
<gene>
    <name evidence="2" type="ORF">CLCR_04936</name>
</gene>
<dbReference type="Proteomes" id="UP000094526">
    <property type="component" value="Unassembled WGS sequence"/>
</dbReference>
<evidence type="ECO:0000313" key="2">
    <source>
        <dbReference type="EMBL" id="OCT48981.1"/>
    </source>
</evidence>
<dbReference type="VEuPathDB" id="FungiDB:G647_02930"/>